<dbReference type="CDD" id="cd00087">
    <property type="entry name" value="FReD"/>
    <property type="match status" value="1"/>
</dbReference>
<dbReference type="SUPFAM" id="SSF56496">
    <property type="entry name" value="Fibrinogen C-terminal domain-like"/>
    <property type="match status" value="1"/>
</dbReference>
<dbReference type="EMBL" id="ATLV01020059">
    <property type="status" value="NOT_ANNOTATED_CDS"/>
    <property type="molecule type" value="Genomic_DNA"/>
</dbReference>
<dbReference type="STRING" id="74873.A0A084W3M4"/>
<protein>
    <submittedName>
        <fullName evidence="3">AGAP011197-PA-like protein</fullName>
    </submittedName>
    <submittedName>
        <fullName evidence="4">Fibrinogen C-terminal domain-containing protein</fullName>
    </submittedName>
</protein>
<dbReference type="InterPro" id="IPR036056">
    <property type="entry name" value="Fibrinogen-like_C"/>
</dbReference>
<dbReference type="VEuPathDB" id="VectorBase:ASIC012728"/>
<dbReference type="NCBIfam" id="NF040941">
    <property type="entry name" value="GGGWT_bact"/>
    <property type="match status" value="1"/>
</dbReference>
<reference evidence="3 5" key="1">
    <citation type="journal article" date="2014" name="BMC Genomics">
        <title>Genome sequence of Anopheles sinensis provides insight into genetics basis of mosquito competence for malaria parasites.</title>
        <authorList>
            <person name="Zhou D."/>
            <person name="Zhang D."/>
            <person name="Ding G."/>
            <person name="Shi L."/>
            <person name="Hou Q."/>
            <person name="Ye Y."/>
            <person name="Xu Y."/>
            <person name="Zhou H."/>
            <person name="Xiong C."/>
            <person name="Li S."/>
            <person name="Yu J."/>
            <person name="Hong S."/>
            <person name="Yu X."/>
            <person name="Zou P."/>
            <person name="Chen C."/>
            <person name="Chang X."/>
            <person name="Wang W."/>
            <person name="Lv Y."/>
            <person name="Sun Y."/>
            <person name="Ma L."/>
            <person name="Shen B."/>
            <person name="Zhu C."/>
        </authorList>
    </citation>
    <scope>NUCLEOTIDE SEQUENCE [LARGE SCALE GENOMIC DNA]</scope>
</reference>
<accession>A0A084W3M4</accession>
<organism evidence="3">
    <name type="scientific">Anopheles sinensis</name>
    <name type="common">Mosquito</name>
    <dbReference type="NCBI Taxonomy" id="74873"/>
    <lineage>
        <taxon>Eukaryota</taxon>
        <taxon>Metazoa</taxon>
        <taxon>Ecdysozoa</taxon>
        <taxon>Arthropoda</taxon>
        <taxon>Hexapoda</taxon>
        <taxon>Insecta</taxon>
        <taxon>Pterygota</taxon>
        <taxon>Neoptera</taxon>
        <taxon>Endopterygota</taxon>
        <taxon>Diptera</taxon>
        <taxon>Nematocera</taxon>
        <taxon>Culicoidea</taxon>
        <taxon>Culicidae</taxon>
        <taxon>Anophelinae</taxon>
        <taxon>Anopheles</taxon>
    </lineage>
</organism>
<dbReference type="AlphaFoldDB" id="A0A084W3M4"/>
<dbReference type="InterPro" id="IPR020837">
    <property type="entry name" value="Fibrinogen_CS"/>
</dbReference>
<dbReference type="VEuPathDB" id="VectorBase:ASIS013822"/>
<dbReference type="OMA" id="CSHFANA"/>
<evidence type="ECO:0000313" key="4">
    <source>
        <dbReference type="EnsemblMetazoa" id="ASIC012728-PA"/>
    </source>
</evidence>
<dbReference type="PROSITE" id="PS00514">
    <property type="entry name" value="FIBRINOGEN_C_1"/>
    <property type="match status" value="1"/>
</dbReference>
<dbReference type="EMBL" id="KE525293">
    <property type="protein sequence ID" value="KFB44818.1"/>
    <property type="molecule type" value="Genomic_DNA"/>
</dbReference>
<dbReference type="PROSITE" id="PS51406">
    <property type="entry name" value="FIBRINOGEN_C_2"/>
    <property type="match status" value="1"/>
</dbReference>
<gene>
    <name evidence="3" type="ORF">ZHAS_00012728</name>
</gene>
<dbReference type="InterPro" id="IPR014716">
    <property type="entry name" value="Fibrinogen_a/b/g_C_1"/>
</dbReference>
<evidence type="ECO:0000256" key="1">
    <source>
        <dbReference type="ARBA" id="ARBA00023157"/>
    </source>
</evidence>
<dbReference type="Pfam" id="PF00147">
    <property type="entry name" value="Fibrinogen_C"/>
    <property type="match status" value="1"/>
</dbReference>
<dbReference type="Proteomes" id="UP000030765">
    <property type="component" value="Unassembled WGS sequence"/>
</dbReference>
<dbReference type="Gene3D" id="3.90.215.10">
    <property type="entry name" value="Gamma Fibrinogen, chain A, domain 1"/>
    <property type="match status" value="1"/>
</dbReference>
<keyword evidence="5" id="KW-1185">Reference proteome</keyword>
<reference evidence="4" key="2">
    <citation type="submission" date="2020-05" db="UniProtKB">
        <authorList>
            <consortium name="EnsemblMetazoa"/>
        </authorList>
    </citation>
    <scope>IDENTIFICATION</scope>
</reference>
<dbReference type="OrthoDB" id="7734170at2759"/>
<evidence type="ECO:0000313" key="5">
    <source>
        <dbReference type="Proteomes" id="UP000030765"/>
    </source>
</evidence>
<dbReference type="GO" id="GO:0005615">
    <property type="term" value="C:extracellular space"/>
    <property type="evidence" value="ECO:0007669"/>
    <property type="project" value="TreeGrafter"/>
</dbReference>
<evidence type="ECO:0000259" key="2">
    <source>
        <dbReference type="PROSITE" id="PS51406"/>
    </source>
</evidence>
<sequence length="315" mass="36639">MVKLDYLQYKLIEMDFEIKEQGERLAEKLTHLEKLFGGMTWSIGRLEEAIGNNLTTLQTQSLKILSQQIACANHDQLRNEIFNLVPKPGLSDDVQSLLELDSYRRKGPFGSCRDEPSKMSGKYLIRLEGDDEPFEAYCEQTKFGGGWMVIQHRFDGSLDFFRNWTEYRNGFGIVDREFWIGLERLHQLTERKTYQLIVEIEDYAGDQRYARYSEFGIGSESELYKLKKLGAFSGTAGDSMAYHKGFNFTTKDRDNDGSPNNCAVTSEGAWWYNNCHHANLNGRYWNVVDPRSFSWYRLKNNHQGLAYSRMMIREV</sequence>
<proteinExistence type="predicted"/>
<dbReference type="EnsemblMetazoa" id="ASIC012728-RA">
    <property type="protein sequence ID" value="ASIC012728-PA"/>
    <property type="gene ID" value="ASIC012728"/>
</dbReference>
<dbReference type="SMART" id="SM00186">
    <property type="entry name" value="FBG"/>
    <property type="match status" value="1"/>
</dbReference>
<feature type="domain" description="Fibrinogen C-terminal" evidence="2">
    <location>
        <begin position="103"/>
        <end position="315"/>
    </location>
</feature>
<dbReference type="PANTHER" id="PTHR19143:SF327">
    <property type="entry name" value="FI21813P1-RELATED"/>
    <property type="match status" value="1"/>
</dbReference>
<evidence type="ECO:0000313" key="3">
    <source>
        <dbReference type="EMBL" id="KFB44818.1"/>
    </source>
</evidence>
<name>A0A084W3M4_ANOSI</name>
<dbReference type="InterPro" id="IPR050373">
    <property type="entry name" value="Fibrinogen_C-term_domain"/>
</dbReference>
<dbReference type="InterPro" id="IPR002181">
    <property type="entry name" value="Fibrinogen_a/b/g_C_dom"/>
</dbReference>
<keyword evidence="1" id="KW-1015">Disulfide bond</keyword>
<dbReference type="PANTHER" id="PTHR19143">
    <property type="entry name" value="FIBRINOGEN/TENASCIN/ANGIOPOEITIN"/>
    <property type="match status" value="1"/>
</dbReference>